<name>A0A3M7RPQ8_BRAPC</name>
<gene>
    <name evidence="1" type="ORF">BpHYR1_003187</name>
</gene>
<dbReference type="Proteomes" id="UP000276133">
    <property type="component" value="Unassembled WGS sequence"/>
</dbReference>
<reference evidence="1 2" key="1">
    <citation type="journal article" date="2018" name="Sci. Rep.">
        <title>Genomic signatures of local adaptation to the degree of environmental predictability in rotifers.</title>
        <authorList>
            <person name="Franch-Gras L."/>
            <person name="Hahn C."/>
            <person name="Garcia-Roger E.M."/>
            <person name="Carmona M.J."/>
            <person name="Serra M."/>
            <person name="Gomez A."/>
        </authorList>
    </citation>
    <scope>NUCLEOTIDE SEQUENCE [LARGE SCALE GENOMIC DNA]</scope>
    <source>
        <strain evidence="1">HYR1</strain>
    </source>
</reference>
<dbReference type="AlphaFoldDB" id="A0A3M7RPQ8"/>
<dbReference type="EMBL" id="REGN01002954">
    <property type="protein sequence ID" value="RNA25268.1"/>
    <property type="molecule type" value="Genomic_DNA"/>
</dbReference>
<accession>A0A3M7RPQ8</accession>
<evidence type="ECO:0000313" key="2">
    <source>
        <dbReference type="Proteomes" id="UP000276133"/>
    </source>
</evidence>
<evidence type="ECO:0000313" key="1">
    <source>
        <dbReference type="EMBL" id="RNA25268.1"/>
    </source>
</evidence>
<keyword evidence="2" id="KW-1185">Reference proteome</keyword>
<protein>
    <submittedName>
        <fullName evidence="1">Uncharacterized protein</fullName>
    </submittedName>
</protein>
<proteinExistence type="predicted"/>
<comment type="caution">
    <text evidence="1">The sequence shown here is derived from an EMBL/GenBank/DDBJ whole genome shotgun (WGS) entry which is preliminary data.</text>
</comment>
<sequence>MWTTGYGKRPWLYCRSVMLLHVLGKSKKTSAMFVLGYLEKNFEKRLLWNTTKSPIVLIKFSSVSLSNSNSFG</sequence>
<organism evidence="1 2">
    <name type="scientific">Brachionus plicatilis</name>
    <name type="common">Marine rotifer</name>
    <name type="synonym">Brachionus muelleri</name>
    <dbReference type="NCBI Taxonomy" id="10195"/>
    <lineage>
        <taxon>Eukaryota</taxon>
        <taxon>Metazoa</taxon>
        <taxon>Spiralia</taxon>
        <taxon>Gnathifera</taxon>
        <taxon>Rotifera</taxon>
        <taxon>Eurotatoria</taxon>
        <taxon>Monogononta</taxon>
        <taxon>Pseudotrocha</taxon>
        <taxon>Ploima</taxon>
        <taxon>Brachionidae</taxon>
        <taxon>Brachionus</taxon>
    </lineage>
</organism>